<evidence type="ECO:0000256" key="1">
    <source>
        <dbReference type="SAM" id="MobiDB-lite"/>
    </source>
</evidence>
<dbReference type="GO" id="GO:0005524">
    <property type="term" value="F:ATP binding"/>
    <property type="evidence" value="ECO:0007669"/>
    <property type="project" value="InterPro"/>
</dbReference>
<dbReference type="InterPro" id="IPR054289">
    <property type="entry name" value="DUF7025"/>
</dbReference>
<sequence length="712" mass="80517">MPTATAGSADHTEDAAGPAIPVARYDEFRKRTTVYRKTNNADLTKHFQKLNKKKPILVVRRRIDNKGRLYTTEVDIRSRKLCNVLQSIYEGVDGLEITRNPPFCNQKLFYHAYPELEACLKKERASRNPDEELVHDLEAAIAFIFEDHADTFSNTEALLSGEWPSITFDLLWSLFCPGSLLYSYDEYTDQGRILKAQTYEIMKDMQTGQYYAFIRSHMVAHDGRTFGLAIVTHKIYEFDGTRKLQDLAIYPLKYYPKEVELRSKAITRGHKFVKMLDHAFFEAAGPAVYEKFNPDWELELRRLSAYGRVMIDPASYRVWQPSVRSLINPSVLYRLDPTRLTNEQYMLCTPIVLGFSFTAKQWGGFALDRLTDIDWTSKPFESLVLNPKLKDLVHSMVKQHRKGTSEFDDVVKGKGRGLVGLLCGPPGCGKTLTAEAVAEATQCPLYCLSAGELGTKLEDVEEKLTQVLELAHRWKAVVLLDEADVFLAQRDSTDVQRNALVSIFLRKLEYYQGILILTTNLITHCDIAFESRIHFTIHYPPLSMESRRQIWETFISQIPGKSTVTQSDIDELAKVSLNGRQIKNSVSVAQSFASGARQQLSIDHIYTVLEVMRDWQKAKQASINELSLPLLNPKPSETETPDNRESSTEKSDASSNSKTNPIQEKSLNLTNGLAGPSVTLQPNQLDVRLVAALTFFAGLATAFLMVLTLKSV</sequence>
<organism evidence="4 5">
    <name type="scientific">Candolleomyces eurysporus</name>
    <dbReference type="NCBI Taxonomy" id="2828524"/>
    <lineage>
        <taxon>Eukaryota</taxon>
        <taxon>Fungi</taxon>
        <taxon>Dikarya</taxon>
        <taxon>Basidiomycota</taxon>
        <taxon>Agaricomycotina</taxon>
        <taxon>Agaricomycetes</taxon>
        <taxon>Agaricomycetidae</taxon>
        <taxon>Agaricales</taxon>
        <taxon>Agaricineae</taxon>
        <taxon>Psathyrellaceae</taxon>
        <taxon>Candolleomyces</taxon>
    </lineage>
</organism>
<dbReference type="OrthoDB" id="10042665at2759"/>
<reference evidence="4" key="1">
    <citation type="submission" date="2022-06" db="EMBL/GenBank/DDBJ databases">
        <title>Genome Sequence of Candolleomyces eurysporus.</title>
        <authorList>
            <person name="Buettner E."/>
        </authorList>
    </citation>
    <scope>NUCLEOTIDE SEQUENCE</scope>
    <source>
        <strain evidence="4">VTCC 930004</strain>
    </source>
</reference>
<feature type="compositionally biased region" description="Polar residues" evidence="1">
    <location>
        <begin position="653"/>
        <end position="664"/>
    </location>
</feature>
<feature type="domain" description="AAA+ ATPase" evidence="3">
    <location>
        <begin position="416"/>
        <end position="543"/>
    </location>
</feature>
<dbReference type="InterPro" id="IPR003593">
    <property type="entry name" value="AAA+_ATPase"/>
</dbReference>
<protein>
    <recommendedName>
        <fullName evidence="3">AAA+ ATPase domain-containing protein</fullName>
    </recommendedName>
</protein>
<evidence type="ECO:0000256" key="2">
    <source>
        <dbReference type="SAM" id="Phobius"/>
    </source>
</evidence>
<keyword evidence="2" id="KW-1133">Transmembrane helix</keyword>
<evidence type="ECO:0000313" key="5">
    <source>
        <dbReference type="Proteomes" id="UP001140091"/>
    </source>
</evidence>
<proteinExistence type="predicted"/>
<dbReference type="Gene3D" id="3.40.50.300">
    <property type="entry name" value="P-loop containing nucleotide triphosphate hydrolases"/>
    <property type="match status" value="1"/>
</dbReference>
<dbReference type="Pfam" id="PF00004">
    <property type="entry name" value="AAA"/>
    <property type="match status" value="1"/>
</dbReference>
<dbReference type="CDD" id="cd19481">
    <property type="entry name" value="RecA-like_protease"/>
    <property type="match status" value="1"/>
</dbReference>
<dbReference type="PANTHER" id="PTHR46411">
    <property type="entry name" value="FAMILY ATPASE, PUTATIVE-RELATED"/>
    <property type="match status" value="1"/>
</dbReference>
<keyword evidence="2" id="KW-0472">Membrane</keyword>
<accession>A0A9W8MKJ2</accession>
<dbReference type="PANTHER" id="PTHR46411:SF2">
    <property type="entry name" value="AAA+ ATPASE DOMAIN-CONTAINING PROTEIN"/>
    <property type="match status" value="1"/>
</dbReference>
<name>A0A9W8MKJ2_9AGAR</name>
<keyword evidence="5" id="KW-1185">Reference proteome</keyword>
<dbReference type="Proteomes" id="UP001140091">
    <property type="component" value="Unassembled WGS sequence"/>
</dbReference>
<comment type="caution">
    <text evidence="4">The sequence shown here is derived from an EMBL/GenBank/DDBJ whole genome shotgun (WGS) entry which is preliminary data.</text>
</comment>
<dbReference type="EMBL" id="JANBPK010000726">
    <property type="protein sequence ID" value="KAJ2934086.1"/>
    <property type="molecule type" value="Genomic_DNA"/>
</dbReference>
<keyword evidence="2" id="KW-0812">Transmembrane</keyword>
<dbReference type="GO" id="GO:0016887">
    <property type="term" value="F:ATP hydrolysis activity"/>
    <property type="evidence" value="ECO:0007669"/>
    <property type="project" value="InterPro"/>
</dbReference>
<dbReference type="AlphaFoldDB" id="A0A9W8MKJ2"/>
<evidence type="ECO:0000313" key="4">
    <source>
        <dbReference type="EMBL" id="KAJ2934086.1"/>
    </source>
</evidence>
<feature type="non-terminal residue" evidence="4">
    <location>
        <position position="1"/>
    </location>
</feature>
<feature type="region of interest" description="Disordered" evidence="1">
    <location>
        <begin position="626"/>
        <end position="664"/>
    </location>
</feature>
<dbReference type="Pfam" id="PF22942">
    <property type="entry name" value="DUF7025"/>
    <property type="match status" value="1"/>
</dbReference>
<gene>
    <name evidence="4" type="ORF">H1R20_g2988</name>
</gene>
<dbReference type="SMART" id="SM00382">
    <property type="entry name" value="AAA"/>
    <property type="match status" value="1"/>
</dbReference>
<dbReference type="InterPro" id="IPR027417">
    <property type="entry name" value="P-loop_NTPase"/>
</dbReference>
<feature type="compositionally biased region" description="Basic and acidic residues" evidence="1">
    <location>
        <begin position="641"/>
        <end position="652"/>
    </location>
</feature>
<dbReference type="InterPro" id="IPR003959">
    <property type="entry name" value="ATPase_AAA_core"/>
</dbReference>
<feature type="transmembrane region" description="Helical" evidence="2">
    <location>
        <begin position="689"/>
        <end position="709"/>
    </location>
</feature>
<evidence type="ECO:0000259" key="3">
    <source>
        <dbReference type="SMART" id="SM00382"/>
    </source>
</evidence>
<dbReference type="SUPFAM" id="SSF52540">
    <property type="entry name" value="P-loop containing nucleoside triphosphate hydrolases"/>
    <property type="match status" value="1"/>
</dbReference>